<evidence type="ECO:0000313" key="2">
    <source>
        <dbReference type="Proteomes" id="UP000597989"/>
    </source>
</evidence>
<protein>
    <recommendedName>
        <fullName evidence="3">WXG100 family type VII secretion target</fullName>
    </recommendedName>
</protein>
<dbReference type="RefSeq" id="WP_188984547.1">
    <property type="nucleotide sequence ID" value="NZ_BMMT01000001.1"/>
</dbReference>
<dbReference type="AlphaFoldDB" id="A0A917JIV0"/>
<comment type="caution">
    <text evidence="1">The sequence shown here is derived from an EMBL/GenBank/DDBJ whole genome shotgun (WGS) entry which is preliminary data.</text>
</comment>
<sequence>MADETYLQAQAVERVAQDLANASREFGNAMDELTRALERDDGCWSDDRIGRQFQQKYVPAATQNLAVLRQLQQGLANTGTKALPTVVELLQRVDSDNGRALNSYLDQIGEVLQNANQRAQALDPKRAP</sequence>
<evidence type="ECO:0008006" key="3">
    <source>
        <dbReference type="Google" id="ProtNLM"/>
    </source>
</evidence>
<reference evidence="1 2" key="1">
    <citation type="journal article" date="2014" name="Int. J. Syst. Evol. Microbiol.">
        <title>Complete genome sequence of Corynebacterium casei LMG S-19264T (=DSM 44701T), isolated from a smear-ripened cheese.</title>
        <authorList>
            <consortium name="US DOE Joint Genome Institute (JGI-PGF)"/>
            <person name="Walter F."/>
            <person name="Albersmeier A."/>
            <person name="Kalinowski J."/>
            <person name="Ruckert C."/>
        </authorList>
    </citation>
    <scope>NUCLEOTIDE SEQUENCE [LARGE SCALE GENOMIC DNA]</scope>
    <source>
        <strain evidence="1 2">CGMCC 4.7206</strain>
    </source>
</reference>
<accession>A0A917JIV0</accession>
<organism evidence="1 2">
    <name type="scientific">Saccharopolyspora thermophila</name>
    <dbReference type="NCBI Taxonomy" id="89367"/>
    <lineage>
        <taxon>Bacteria</taxon>
        <taxon>Bacillati</taxon>
        <taxon>Actinomycetota</taxon>
        <taxon>Actinomycetes</taxon>
        <taxon>Pseudonocardiales</taxon>
        <taxon>Pseudonocardiaceae</taxon>
        <taxon>Saccharopolyspora</taxon>
    </lineage>
</organism>
<dbReference type="Proteomes" id="UP000597989">
    <property type="component" value="Unassembled WGS sequence"/>
</dbReference>
<proteinExistence type="predicted"/>
<gene>
    <name evidence="1" type="ORF">GCM10011581_02900</name>
</gene>
<dbReference type="EMBL" id="BMMT01000001">
    <property type="protein sequence ID" value="GGI69319.1"/>
    <property type="molecule type" value="Genomic_DNA"/>
</dbReference>
<name>A0A917JIV0_9PSEU</name>
<evidence type="ECO:0000313" key="1">
    <source>
        <dbReference type="EMBL" id="GGI69319.1"/>
    </source>
</evidence>